<evidence type="ECO:0000313" key="7">
    <source>
        <dbReference type="EMBL" id="SDE79613.1"/>
    </source>
</evidence>
<dbReference type="InterPro" id="IPR050833">
    <property type="entry name" value="Poly_Biosynth_Transport"/>
</dbReference>
<feature type="transmembrane region" description="Helical" evidence="6">
    <location>
        <begin position="349"/>
        <end position="369"/>
    </location>
</feature>
<evidence type="ECO:0000313" key="8">
    <source>
        <dbReference type="Proteomes" id="UP000182427"/>
    </source>
</evidence>
<gene>
    <name evidence="7" type="ORF">SAMN05444167_0454</name>
</gene>
<keyword evidence="4 6" id="KW-1133">Transmembrane helix</keyword>
<keyword evidence="2" id="KW-1003">Cell membrane</keyword>
<dbReference type="OrthoDB" id="5240734at2"/>
<dbReference type="GO" id="GO:0005886">
    <property type="term" value="C:plasma membrane"/>
    <property type="evidence" value="ECO:0007669"/>
    <property type="project" value="UniProtKB-SubCell"/>
</dbReference>
<feature type="transmembrane region" description="Helical" evidence="6">
    <location>
        <begin position="194"/>
        <end position="213"/>
    </location>
</feature>
<feature type="transmembrane region" description="Helical" evidence="6">
    <location>
        <begin position="381"/>
        <end position="400"/>
    </location>
</feature>
<dbReference type="PANTHER" id="PTHR30250">
    <property type="entry name" value="PST FAMILY PREDICTED COLANIC ACID TRANSPORTER"/>
    <property type="match status" value="1"/>
</dbReference>
<dbReference type="Proteomes" id="UP000182427">
    <property type="component" value="Chromosome I"/>
</dbReference>
<dbReference type="EMBL" id="LT629690">
    <property type="protein sequence ID" value="SDE79613.1"/>
    <property type="molecule type" value="Genomic_DNA"/>
</dbReference>
<feature type="transmembrane region" description="Helical" evidence="6">
    <location>
        <begin position="56"/>
        <end position="75"/>
    </location>
</feature>
<evidence type="ECO:0000256" key="6">
    <source>
        <dbReference type="SAM" id="Phobius"/>
    </source>
</evidence>
<feature type="transmembrane region" description="Helical" evidence="6">
    <location>
        <begin position="406"/>
        <end position="424"/>
    </location>
</feature>
<evidence type="ECO:0000256" key="5">
    <source>
        <dbReference type="ARBA" id="ARBA00023136"/>
    </source>
</evidence>
<dbReference type="Pfam" id="PF01943">
    <property type="entry name" value="Polysacc_synt"/>
    <property type="match status" value="1"/>
</dbReference>
<feature type="transmembrane region" description="Helical" evidence="6">
    <location>
        <begin position="106"/>
        <end position="129"/>
    </location>
</feature>
<keyword evidence="8" id="KW-1185">Reference proteome</keyword>
<evidence type="ECO:0000256" key="1">
    <source>
        <dbReference type="ARBA" id="ARBA00004651"/>
    </source>
</evidence>
<feature type="transmembrane region" description="Helical" evidence="6">
    <location>
        <begin position="308"/>
        <end position="329"/>
    </location>
</feature>
<evidence type="ECO:0000256" key="4">
    <source>
        <dbReference type="ARBA" id="ARBA00022989"/>
    </source>
</evidence>
<feature type="transmembrane region" description="Helical" evidence="6">
    <location>
        <begin position="270"/>
        <end position="288"/>
    </location>
</feature>
<evidence type="ECO:0000256" key="2">
    <source>
        <dbReference type="ARBA" id="ARBA00022475"/>
    </source>
</evidence>
<proteinExistence type="predicted"/>
<reference evidence="7 8" key="1">
    <citation type="submission" date="2016-10" db="EMBL/GenBank/DDBJ databases">
        <authorList>
            <person name="de Groot N.N."/>
        </authorList>
    </citation>
    <scope>NUCLEOTIDE SEQUENCE [LARGE SCALE GENOMIC DNA]</scope>
    <source>
        <strain evidence="7 8">GAS232</strain>
    </source>
</reference>
<accession>A0A1G7FUK4</accession>
<dbReference type="PANTHER" id="PTHR30250:SF11">
    <property type="entry name" value="O-ANTIGEN TRANSPORTER-RELATED"/>
    <property type="match status" value="1"/>
</dbReference>
<evidence type="ECO:0000256" key="3">
    <source>
        <dbReference type="ARBA" id="ARBA00022692"/>
    </source>
</evidence>
<comment type="subcellular location">
    <subcellularLocation>
        <location evidence="1">Cell membrane</location>
        <topology evidence="1">Multi-pass membrane protein</topology>
    </subcellularLocation>
</comment>
<dbReference type="AlphaFoldDB" id="A0A1G7FUK4"/>
<name>A0A1G7FUK4_9BACT</name>
<keyword evidence="5 6" id="KW-0472">Membrane</keyword>
<organism evidence="7 8">
    <name type="scientific">Terriglobus roseus</name>
    <dbReference type="NCBI Taxonomy" id="392734"/>
    <lineage>
        <taxon>Bacteria</taxon>
        <taxon>Pseudomonadati</taxon>
        <taxon>Acidobacteriota</taxon>
        <taxon>Terriglobia</taxon>
        <taxon>Terriglobales</taxon>
        <taxon>Acidobacteriaceae</taxon>
        <taxon>Terriglobus</taxon>
    </lineage>
</organism>
<sequence length="468" mass="49353">MDMAVNTREASNSSASRAGALTRTVATASTRLLDLPTRYGLHLLIALRLGIEDVGAFYIVFSVMTMASGLGRLGVDRAMTREVAAALGRDLPSTARRIAWRGMRLTLVNSAVITAALVLLSKPIALYILHKPAMAIPLAIGAISIFPQNIANAAAGVLAGLGRVATSQMIYQWLWPALFCAGALVMHLDVNRTLLLIVAAMLLDAAFGVALMLRVLPVRHAEHQTLEVPSLSRLGVQLFSAELLQLAISSAPPFVLGIAASTTEVARYAVVWRIVLLLNLLVSAMAAVASPQFASASARGDRATLRRVAQQTVGITAVLSVLPTILLAINPTFFLNRFGAGYAPAAPAMRILLLGQLSLILCTGVPELLGMTGHARTLLKINAVSIAVLLLGLGALTPHFSDAGAAAGTALAMLVNAVGVSFAARRDLGLTPLWNFLQDGRLQLRRRLSPATPEDAPIDEDIADVSNV</sequence>
<keyword evidence="3 6" id="KW-0812">Transmembrane</keyword>
<dbReference type="InterPro" id="IPR002797">
    <property type="entry name" value="Polysacc_synth"/>
</dbReference>
<protein>
    <submittedName>
        <fullName evidence="7">Membrane protein involved in the export of O-antigen and teichoic acid</fullName>
    </submittedName>
</protein>
<feature type="transmembrane region" description="Helical" evidence="6">
    <location>
        <begin position="135"/>
        <end position="158"/>
    </location>
</feature>